<reference evidence="6" key="1">
    <citation type="submission" date="2023-06" db="EMBL/GenBank/DDBJ databases">
        <title>Sysu t00039.</title>
        <authorList>
            <person name="Gao L."/>
            <person name="Fang B.-Z."/>
            <person name="Li W.-J."/>
        </authorList>
    </citation>
    <scope>NUCLEOTIDE SEQUENCE</scope>
    <source>
        <strain evidence="6">SYSU T00039</strain>
    </source>
</reference>
<evidence type="ECO:0000313" key="7">
    <source>
        <dbReference type="Proteomes" id="UP001172737"/>
    </source>
</evidence>
<dbReference type="EMBL" id="JAUHQB010000010">
    <property type="protein sequence ID" value="MDN4484293.1"/>
    <property type="molecule type" value="Genomic_DNA"/>
</dbReference>
<feature type="region of interest" description="Disordered" evidence="2">
    <location>
        <begin position="34"/>
        <end position="73"/>
    </location>
</feature>
<evidence type="ECO:0000313" key="5">
    <source>
        <dbReference type="EMBL" id="MDN4484293.1"/>
    </source>
</evidence>
<keyword evidence="3" id="KW-0812">Transmembrane</keyword>
<evidence type="ECO:0000256" key="3">
    <source>
        <dbReference type="SAM" id="Phobius"/>
    </source>
</evidence>
<feature type="coiled-coil region" evidence="1">
    <location>
        <begin position="150"/>
        <end position="177"/>
    </location>
</feature>
<dbReference type="Proteomes" id="UP001172737">
    <property type="component" value="Unassembled WGS sequence"/>
</dbReference>
<evidence type="ECO:0000256" key="2">
    <source>
        <dbReference type="SAM" id="MobiDB-lite"/>
    </source>
</evidence>
<protein>
    <submittedName>
        <fullName evidence="6">DUF4349 domain-containing protein</fullName>
    </submittedName>
</protein>
<dbReference type="Proteomes" id="UP001172756">
    <property type="component" value="Unassembled WGS sequence"/>
</dbReference>
<sequence length="310" mass="32397">MSTHAHPPRPLLRWAAILCAVLAVVWALTGCTSGSSDSSEGGAVGGDAAYDQGAPAEAEDSADGSTASSADTAGEDRALIVTGSMYVTVEDPIAAADRAAAMVESAGGRIDARSERAATEYDGGSAWLTLRIPQERLDAVVDDLRGLGTVDEYSTTSADVTREVQDLEARISTLRASTERIAALLGEAEKIADIITLENELASRQAELESLEAWQRGLDDQVAMSTIELSLTTEPVVVVDDAPRSFWAGVVSGWDALVGFLTGALVITGVVLPWLAAAGVIVIAAWLVLRSRRARRRDVAPASSEPPSAP</sequence>
<reference evidence="5 8" key="2">
    <citation type="submission" date="2023-06" db="EMBL/GenBank/DDBJ databases">
        <title>SYSU T0a273.</title>
        <authorList>
            <person name="Gao L."/>
            <person name="Fang B.-Z."/>
            <person name="Li W.-J."/>
        </authorList>
    </citation>
    <scope>NUCLEOTIDE SEQUENCE [LARGE SCALE GENOMIC DNA]</scope>
    <source>
        <strain evidence="5 8">SYSU T0a273</strain>
    </source>
</reference>
<gene>
    <name evidence="5" type="ORF">QQ002_12145</name>
    <name evidence="6" type="ORF">QQX10_06515</name>
</gene>
<dbReference type="EMBL" id="JAUHPX010000003">
    <property type="protein sequence ID" value="MDN4487819.1"/>
    <property type="molecule type" value="Genomic_DNA"/>
</dbReference>
<comment type="caution">
    <text evidence="6">The sequence shown here is derived from an EMBL/GenBank/DDBJ whole genome shotgun (WGS) entry which is preliminary data.</text>
</comment>
<evidence type="ECO:0000313" key="8">
    <source>
        <dbReference type="Proteomes" id="UP001172756"/>
    </source>
</evidence>
<accession>A0AAW7M0P3</accession>
<dbReference type="Pfam" id="PF14257">
    <property type="entry name" value="DUF4349"/>
    <property type="match status" value="1"/>
</dbReference>
<organism evidence="6 7">
    <name type="scientific">Demequina lignilytica</name>
    <dbReference type="NCBI Taxonomy" id="3051663"/>
    <lineage>
        <taxon>Bacteria</taxon>
        <taxon>Bacillati</taxon>
        <taxon>Actinomycetota</taxon>
        <taxon>Actinomycetes</taxon>
        <taxon>Micrococcales</taxon>
        <taxon>Demequinaceae</taxon>
        <taxon>Demequina</taxon>
    </lineage>
</organism>
<feature type="transmembrane region" description="Helical" evidence="3">
    <location>
        <begin position="260"/>
        <end position="289"/>
    </location>
</feature>
<keyword evidence="3" id="KW-0472">Membrane</keyword>
<proteinExistence type="predicted"/>
<name>A0AAW7M0P3_9MICO</name>
<feature type="compositionally biased region" description="Low complexity" evidence="2">
    <location>
        <begin position="63"/>
        <end position="72"/>
    </location>
</feature>
<dbReference type="AlphaFoldDB" id="A0AAW7M0P3"/>
<dbReference type="InterPro" id="IPR025645">
    <property type="entry name" value="DUF4349"/>
</dbReference>
<keyword evidence="7" id="KW-1185">Reference proteome</keyword>
<evidence type="ECO:0000259" key="4">
    <source>
        <dbReference type="Pfam" id="PF14257"/>
    </source>
</evidence>
<feature type="domain" description="DUF4349" evidence="4">
    <location>
        <begin position="77"/>
        <end position="286"/>
    </location>
</feature>
<evidence type="ECO:0000313" key="6">
    <source>
        <dbReference type="EMBL" id="MDN4487819.1"/>
    </source>
</evidence>
<dbReference type="RefSeq" id="WP_301119185.1">
    <property type="nucleotide sequence ID" value="NZ_JAUHPX010000003.1"/>
</dbReference>
<evidence type="ECO:0000256" key="1">
    <source>
        <dbReference type="SAM" id="Coils"/>
    </source>
</evidence>
<keyword evidence="1" id="KW-0175">Coiled coil</keyword>
<keyword evidence="3" id="KW-1133">Transmembrane helix</keyword>